<keyword evidence="16 23" id="KW-0472">Membrane</keyword>
<reference evidence="24" key="1">
    <citation type="submission" date="2021-06" db="EMBL/GenBank/DDBJ databases">
        <authorList>
            <person name="Hodson N. C."/>
            <person name="Mongue J. A."/>
            <person name="Jaron S. K."/>
        </authorList>
    </citation>
    <scope>NUCLEOTIDE SEQUENCE</scope>
</reference>
<dbReference type="FunFam" id="1.10.1450.10:FF:000019">
    <property type="entry name" value="Tetraspanin"/>
    <property type="match status" value="1"/>
</dbReference>
<keyword evidence="18" id="KW-0325">Glycoprotein</keyword>
<evidence type="ECO:0000256" key="11">
    <source>
        <dbReference type="ARBA" id="ARBA00022525"/>
    </source>
</evidence>
<dbReference type="AlphaFoldDB" id="A0A8J2JQ58"/>
<evidence type="ECO:0000256" key="4">
    <source>
        <dbReference type="ARBA" id="ARBA00004613"/>
    </source>
</evidence>
<keyword evidence="25" id="KW-1185">Reference proteome</keyword>
<keyword evidence="9" id="KW-0813">Transport</keyword>
<dbReference type="GO" id="GO:0015031">
    <property type="term" value="P:protein transport"/>
    <property type="evidence" value="ECO:0007669"/>
    <property type="project" value="UniProtKB-KW"/>
</dbReference>
<dbReference type="EMBL" id="CAJVCH010098985">
    <property type="protein sequence ID" value="CAG7723418.1"/>
    <property type="molecule type" value="Genomic_DNA"/>
</dbReference>
<sequence>MSTSTKYRKDEGWCSKSLLRNYLYIFNFFFLCGGIIVLAVGVWSIIAEHGFVSLLSNVSYPLTSYLLVSAGVLVLIASVIGCCGIKKSNRCFLLIYILMLLLVFLLEAKAGILAYIYREQAYQDLKSYLNETFIESYGTDASKTDAIDSLQREHQCCGVVSFEDWNASQWKREGIAGRNEVPDSCCKTESPECGIRNHPSNIYYSGCLRKLSTTIKDHLGYLTIAGLGLCILQIIGIIFSTCLYIKLKNPDITDL</sequence>
<dbReference type="PIRSF" id="PIRSF002419">
    <property type="entry name" value="Tetraspanin"/>
    <property type="match status" value="1"/>
</dbReference>
<evidence type="ECO:0000256" key="1">
    <source>
        <dbReference type="ARBA" id="ARBA00004107"/>
    </source>
</evidence>
<keyword evidence="13" id="KW-0967">Endosome</keyword>
<dbReference type="CDD" id="cd03155">
    <property type="entry name" value="CD151_like_LEL"/>
    <property type="match status" value="1"/>
</dbReference>
<dbReference type="GO" id="GO:0005765">
    <property type="term" value="C:lysosomal membrane"/>
    <property type="evidence" value="ECO:0007669"/>
    <property type="project" value="UniProtKB-SubCell"/>
</dbReference>
<gene>
    <name evidence="24" type="ORF">AFUS01_LOCUS12507</name>
</gene>
<keyword evidence="20" id="KW-0449">Lipoprotein</keyword>
<dbReference type="GO" id="GO:0031902">
    <property type="term" value="C:late endosome membrane"/>
    <property type="evidence" value="ECO:0007669"/>
    <property type="project" value="UniProtKB-SubCell"/>
</dbReference>
<comment type="caution">
    <text evidence="24">The sequence shown here is derived from an EMBL/GenBank/DDBJ whole genome shotgun (WGS) entry which is preliminary data.</text>
</comment>
<keyword evidence="11" id="KW-0964">Secreted</keyword>
<evidence type="ECO:0000256" key="19">
    <source>
        <dbReference type="ARBA" id="ARBA00023228"/>
    </source>
</evidence>
<organism evidence="24 25">
    <name type="scientific">Allacma fusca</name>
    <dbReference type="NCBI Taxonomy" id="39272"/>
    <lineage>
        <taxon>Eukaryota</taxon>
        <taxon>Metazoa</taxon>
        <taxon>Ecdysozoa</taxon>
        <taxon>Arthropoda</taxon>
        <taxon>Hexapoda</taxon>
        <taxon>Collembola</taxon>
        <taxon>Symphypleona</taxon>
        <taxon>Sminthuridae</taxon>
        <taxon>Allacma</taxon>
    </lineage>
</organism>
<evidence type="ECO:0000256" key="22">
    <source>
        <dbReference type="ARBA" id="ARBA00046382"/>
    </source>
</evidence>
<feature type="transmembrane region" description="Helical" evidence="23">
    <location>
        <begin position="66"/>
        <end position="85"/>
    </location>
</feature>
<protein>
    <recommendedName>
        <fullName evidence="8">CD63 antigen</fullName>
    </recommendedName>
</protein>
<evidence type="ECO:0000256" key="23">
    <source>
        <dbReference type="SAM" id="Phobius"/>
    </source>
</evidence>
<feature type="transmembrane region" description="Helical" evidence="23">
    <location>
        <begin position="21"/>
        <end position="46"/>
    </location>
</feature>
<comment type="subunit">
    <text evidence="22">Interacts with TIMP1 and ITGB1 and recruits TIMP1 to ITGB1. Interacts with CD9. Identified in a complex with CD9 and ITGB3. Interacts with PMEL. Interacts with KDR/VEGFR2; identified in a complex with ITGB1 and KDR/VEGFR2 and is required to recruit KDR to ITGB1 complexes. Interacts with SYT7.</text>
</comment>
<evidence type="ECO:0000256" key="17">
    <source>
        <dbReference type="ARBA" id="ARBA00023139"/>
    </source>
</evidence>
<dbReference type="GO" id="GO:0030154">
    <property type="term" value="P:cell differentiation"/>
    <property type="evidence" value="ECO:0007669"/>
    <property type="project" value="UniProtKB-ARBA"/>
</dbReference>
<evidence type="ECO:0000256" key="20">
    <source>
        <dbReference type="ARBA" id="ARBA00023288"/>
    </source>
</evidence>
<keyword evidence="17" id="KW-0564">Palmitate</keyword>
<feature type="transmembrane region" description="Helical" evidence="23">
    <location>
        <begin position="92"/>
        <end position="117"/>
    </location>
</feature>
<evidence type="ECO:0000256" key="16">
    <source>
        <dbReference type="ARBA" id="ARBA00023136"/>
    </source>
</evidence>
<dbReference type="PANTHER" id="PTHR19282:SF544">
    <property type="entry name" value="TETRASPANIN"/>
    <property type="match status" value="1"/>
</dbReference>
<evidence type="ECO:0000256" key="2">
    <source>
        <dbReference type="ARBA" id="ARBA00004223"/>
    </source>
</evidence>
<evidence type="ECO:0000256" key="6">
    <source>
        <dbReference type="ARBA" id="ARBA00004656"/>
    </source>
</evidence>
<dbReference type="InterPro" id="IPR018499">
    <property type="entry name" value="Tetraspanin/Peripherin"/>
</dbReference>
<feature type="transmembrane region" description="Helical" evidence="23">
    <location>
        <begin position="219"/>
        <end position="245"/>
    </location>
</feature>
<evidence type="ECO:0000256" key="13">
    <source>
        <dbReference type="ARBA" id="ARBA00022753"/>
    </source>
</evidence>
<dbReference type="Proteomes" id="UP000708208">
    <property type="component" value="Unassembled WGS sequence"/>
</dbReference>
<name>A0A8J2JQ58_9HEXA</name>
<evidence type="ECO:0000313" key="24">
    <source>
        <dbReference type="EMBL" id="CAG7723418.1"/>
    </source>
</evidence>
<evidence type="ECO:0000256" key="21">
    <source>
        <dbReference type="ARBA" id="ARBA00043922"/>
    </source>
</evidence>
<evidence type="ECO:0000256" key="5">
    <source>
        <dbReference type="ARBA" id="ARBA00004651"/>
    </source>
</evidence>
<evidence type="ECO:0000313" key="25">
    <source>
        <dbReference type="Proteomes" id="UP000708208"/>
    </source>
</evidence>
<dbReference type="Pfam" id="PF00335">
    <property type="entry name" value="Tetraspanin"/>
    <property type="match status" value="1"/>
</dbReference>
<evidence type="ECO:0000256" key="3">
    <source>
        <dbReference type="ARBA" id="ARBA00004241"/>
    </source>
</evidence>
<dbReference type="OrthoDB" id="9993879at2759"/>
<keyword evidence="12 23" id="KW-0812">Transmembrane</keyword>
<accession>A0A8J2JQ58</accession>
<evidence type="ECO:0000256" key="7">
    <source>
        <dbReference type="ARBA" id="ARBA00006840"/>
    </source>
</evidence>
<dbReference type="PANTHER" id="PTHR19282">
    <property type="entry name" value="TETRASPANIN"/>
    <property type="match status" value="1"/>
</dbReference>
<proteinExistence type="inferred from homology"/>
<evidence type="ECO:0000256" key="9">
    <source>
        <dbReference type="ARBA" id="ARBA00022448"/>
    </source>
</evidence>
<keyword evidence="19" id="KW-0458">Lysosome</keyword>
<evidence type="ECO:0000256" key="15">
    <source>
        <dbReference type="ARBA" id="ARBA00022989"/>
    </source>
</evidence>
<keyword evidence="10" id="KW-1003">Cell membrane</keyword>
<evidence type="ECO:0000256" key="12">
    <source>
        <dbReference type="ARBA" id="ARBA00022692"/>
    </source>
</evidence>
<evidence type="ECO:0000256" key="18">
    <source>
        <dbReference type="ARBA" id="ARBA00023180"/>
    </source>
</evidence>
<comment type="similarity">
    <text evidence="7">Belongs to the tetraspanin (TM4SF) family.</text>
</comment>
<evidence type="ECO:0000256" key="8">
    <source>
        <dbReference type="ARBA" id="ARBA00020588"/>
    </source>
</evidence>
<evidence type="ECO:0000256" key="14">
    <source>
        <dbReference type="ARBA" id="ARBA00022927"/>
    </source>
</evidence>
<keyword evidence="15 23" id="KW-1133">Transmembrane helix</keyword>
<comment type="subcellular location">
    <subcellularLocation>
        <location evidence="5">Cell membrane</location>
        <topology evidence="5">Multi-pass membrane protein</topology>
    </subcellularLocation>
    <subcellularLocation>
        <location evidence="3">Cell surface</location>
    </subcellularLocation>
    <subcellularLocation>
        <location evidence="1">Late endosome membrane</location>
        <topology evidence="1">Multi-pass membrane protein</topology>
    </subcellularLocation>
    <subcellularLocation>
        <location evidence="6">Lysosome membrane</location>
    </subcellularLocation>
    <subcellularLocation>
        <location evidence="2">Melanosome</location>
    </subcellularLocation>
    <subcellularLocation>
        <location evidence="4">Secreted</location>
    </subcellularLocation>
</comment>
<dbReference type="InterPro" id="IPR000301">
    <property type="entry name" value="Tetraspanin_animals"/>
</dbReference>
<evidence type="ECO:0000256" key="10">
    <source>
        <dbReference type="ARBA" id="ARBA00022475"/>
    </source>
</evidence>
<comment type="function">
    <text evidence="21">Functions as a cell surface receptor for TIMP1 and plays a role in the activation of cellular signaling cascades. Plays a role in the activation of ITGB1 and integrin signaling, leading to the activation of AKT, FAK/PTK2 and MAP kinases. Promotes cell survival, reorganization of the actin cytoskeleton, cell adhesion, spreading and migration, via its role in the activation of AKT and FAK/PTK2. Plays a role in VEGFA signaling via its role in regulating the internalization of KDR/VEGFR2. Plays a role in intracellular vesicular transport processes, and is required for normal trafficking of the PMEL luminal domain that is essential for the development and maturation of melanocytes. Plays a role in the adhesion of leukocytes onto endothelial cells via its role in the regulation of SELP trafficking. May play a role in mast cell degranulation in response to Ms4a2/FceRI stimulation, but not in mast cell degranulation in response to other stimuli.</text>
</comment>
<dbReference type="GO" id="GO:0009986">
    <property type="term" value="C:cell surface"/>
    <property type="evidence" value="ECO:0007669"/>
    <property type="project" value="UniProtKB-SubCell"/>
</dbReference>
<dbReference type="GO" id="GO:0005576">
    <property type="term" value="C:extracellular region"/>
    <property type="evidence" value="ECO:0007669"/>
    <property type="project" value="UniProtKB-SubCell"/>
</dbReference>
<dbReference type="GO" id="GO:0005886">
    <property type="term" value="C:plasma membrane"/>
    <property type="evidence" value="ECO:0007669"/>
    <property type="project" value="UniProtKB-SubCell"/>
</dbReference>
<keyword evidence="14" id="KW-0653">Protein transport</keyword>